<sequence length="640" mass="69790">MYVFPGQGSQRKGMGKDLFEKYPDLVAEADRLLGYSLRDLCVDDPDRVLNRTEYTQPALYAVSALQYLDHIDSGGAPPAVVAGHSLGEYSALFAAGAFDFVTGLDLVRRRGELMSRAPKGAMAAVVNLDQERVARILSELPYDGIDVANVNSRLQCIISGAYDEVHAPDVRQAYTEAGARFIPLNVSAAFHSRCMADVQEEFARHLAGVEFRPLRIPVIANCTARPYPTTGYADLLVRQISSPVRWYESLSWLLADGHDDVREIGPGDVLTKLTAKIREEPLVMEAPAAPQPPAAPVGVRPALRRTLRRPEVVFMYGGQGTQYYRMGQELYDTHPAFRDAMDRCSALYEAAQGTSLVAAMHDGTRRGQDFDDILHTHAALYSVGWSLTEALRAEGFHPDAVLGHSLGEYVAATVAGAMSFEDGLDLVMKQAHLLDQRCRPGGMLSVLAPPSLYQRRRDLFAGLALAGVNFTGGSTGNFVVSGEAERVTEARAALDREGVIAVRLPVRHGFHSGLLDDIRHECRSLGRAVTVNSPTLPVYSCAYAGELDGAALTGWDDYAWDVIRGRVRFDELMATAFRDPARHYFVDLSASGSFANFLKHGYGPDHRGAFAINQFGNNTASMRRLRAGLEEATGAAPALV</sequence>
<keyword evidence="3 6" id="KW-0012">Acyltransferase</keyword>
<dbReference type="Pfam" id="PF00698">
    <property type="entry name" value="Acyl_transf_1"/>
    <property type="match status" value="2"/>
</dbReference>
<keyword evidence="2 6" id="KW-0808">Transferase</keyword>
<dbReference type="SUPFAM" id="SSF52151">
    <property type="entry name" value="FabD/lysophospholipase-like"/>
    <property type="match status" value="2"/>
</dbReference>
<dbReference type="SMART" id="SM00827">
    <property type="entry name" value="PKS_AT"/>
    <property type="match status" value="2"/>
</dbReference>
<dbReference type="InterPro" id="IPR050858">
    <property type="entry name" value="Mal-CoA-ACP_Trans/PKS_FabD"/>
</dbReference>
<feature type="domain" description="Malonyl-CoA:ACP transacylase (MAT)" evidence="5">
    <location>
        <begin position="315"/>
        <end position="625"/>
    </location>
</feature>
<dbReference type="SUPFAM" id="SSF55048">
    <property type="entry name" value="Probable ACP-binding domain of malonyl-CoA ACP transacylase"/>
    <property type="match status" value="1"/>
</dbReference>
<evidence type="ECO:0000313" key="6">
    <source>
        <dbReference type="EMBL" id="QDQ16099.1"/>
    </source>
</evidence>
<dbReference type="Proteomes" id="UP000316806">
    <property type="component" value="Chromosome"/>
</dbReference>
<dbReference type="GO" id="GO:0006633">
    <property type="term" value="P:fatty acid biosynthetic process"/>
    <property type="evidence" value="ECO:0007669"/>
    <property type="project" value="TreeGrafter"/>
</dbReference>
<evidence type="ECO:0000313" key="7">
    <source>
        <dbReference type="Proteomes" id="UP000316806"/>
    </source>
</evidence>
<dbReference type="PANTHER" id="PTHR42681">
    <property type="entry name" value="MALONYL-COA-ACYL CARRIER PROTEIN TRANSACYLASE, MITOCHONDRIAL"/>
    <property type="match status" value="1"/>
</dbReference>
<dbReference type="GO" id="GO:0004314">
    <property type="term" value="F:[acyl-carrier-protein] S-malonyltransferase activity"/>
    <property type="evidence" value="ECO:0007669"/>
    <property type="project" value="UniProtKB-EC"/>
</dbReference>
<proteinExistence type="predicted"/>
<evidence type="ECO:0000256" key="4">
    <source>
        <dbReference type="ARBA" id="ARBA00048462"/>
    </source>
</evidence>
<dbReference type="InterPro" id="IPR016035">
    <property type="entry name" value="Acyl_Trfase/lysoPLipase"/>
</dbReference>
<dbReference type="AlphaFoldDB" id="A0A516RKC4"/>
<dbReference type="PANTHER" id="PTHR42681:SF1">
    <property type="entry name" value="MALONYL-COA-ACYL CARRIER PROTEIN TRANSACYLASE, MITOCHONDRIAL"/>
    <property type="match status" value="1"/>
</dbReference>
<dbReference type="InterPro" id="IPR004410">
    <property type="entry name" value="Malonyl_CoA-ACP_transAc_FabD"/>
</dbReference>
<comment type="catalytic activity">
    <reaction evidence="4">
        <text>holo-[ACP] + malonyl-CoA = malonyl-[ACP] + CoA</text>
        <dbReference type="Rhea" id="RHEA:41792"/>
        <dbReference type="Rhea" id="RHEA-COMP:9623"/>
        <dbReference type="Rhea" id="RHEA-COMP:9685"/>
        <dbReference type="ChEBI" id="CHEBI:57287"/>
        <dbReference type="ChEBI" id="CHEBI:57384"/>
        <dbReference type="ChEBI" id="CHEBI:64479"/>
        <dbReference type="ChEBI" id="CHEBI:78449"/>
        <dbReference type="EC" id="2.3.1.39"/>
    </reaction>
</comment>
<dbReference type="InterPro" id="IPR014043">
    <property type="entry name" value="Acyl_transferase_dom"/>
</dbReference>
<name>A0A516RKC4_STRST</name>
<dbReference type="GO" id="GO:0005829">
    <property type="term" value="C:cytosol"/>
    <property type="evidence" value="ECO:0007669"/>
    <property type="project" value="TreeGrafter"/>
</dbReference>
<evidence type="ECO:0000256" key="3">
    <source>
        <dbReference type="ARBA" id="ARBA00023315"/>
    </source>
</evidence>
<evidence type="ECO:0000256" key="2">
    <source>
        <dbReference type="ARBA" id="ARBA00022679"/>
    </source>
</evidence>
<evidence type="ECO:0000256" key="1">
    <source>
        <dbReference type="ARBA" id="ARBA00013258"/>
    </source>
</evidence>
<dbReference type="Gene3D" id="3.30.70.3290">
    <property type="match status" value="1"/>
</dbReference>
<dbReference type="Gene3D" id="3.40.366.10">
    <property type="entry name" value="Malonyl-Coenzyme A Acyl Carrier Protein, domain 2"/>
    <property type="match status" value="2"/>
</dbReference>
<dbReference type="EMBL" id="CP040916">
    <property type="protein sequence ID" value="QDQ16099.1"/>
    <property type="molecule type" value="Genomic_DNA"/>
</dbReference>
<feature type="domain" description="Malonyl-CoA:ACP transacylase (MAT)" evidence="5">
    <location>
        <begin position="3"/>
        <end position="306"/>
    </location>
</feature>
<dbReference type="InterPro" id="IPR001227">
    <property type="entry name" value="Ac_transferase_dom_sf"/>
</dbReference>
<dbReference type="Gene3D" id="3.30.70.250">
    <property type="entry name" value="Malonyl-CoA ACP transacylase, ACP-binding"/>
    <property type="match status" value="1"/>
</dbReference>
<dbReference type="InterPro" id="IPR016036">
    <property type="entry name" value="Malonyl_transacylase_ACP-bd"/>
</dbReference>
<dbReference type="NCBIfam" id="TIGR00128">
    <property type="entry name" value="fabD"/>
    <property type="match status" value="1"/>
</dbReference>
<gene>
    <name evidence="6" type="primary">fabD</name>
    <name evidence="6" type="ORF">FH965_03315</name>
</gene>
<evidence type="ECO:0000259" key="5">
    <source>
        <dbReference type="SMART" id="SM00827"/>
    </source>
</evidence>
<protein>
    <recommendedName>
        <fullName evidence="1">[acyl-carrier-protein] S-malonyltransferase</fullName>
        <ecNumber evidence="1">2.3.1.39</ecNumber>
    </recommendedName>
</protein>
<organism evidence="6 7">
    <name type="scientific">Streptomyces spectabilis</name>
    <dbReference type="NCBI Taxonomy" id="68270"/>
    <lineage>
        <taxon>Bacteria</taxon>
        <taxon>Bacillati</taxon>
        <taxon>Actinomycetota</taxon>
        <taxon>Actinomycetes</taxon>
        <taxon>Kitasatosporales</taxon>
        <taxon>Streptomycetaceae</taxon>
        <taxon>Streptomyces</taxon>
    </lineage>
</organism>
<accession>A0A516RKC4</accession>
<reference evidence="6 7" key="1">
    <citation type="journal article" date="2019" name="J. Ind. Microbiol. Biotechnol.">
        <title>The complete genomic sequence of Streptomyces spectabilis NRRL-2792 and identification of secondary metabolite biosynthetic gene clusters.</title>
        <authorList>
            <person name="Sinha A."/>
            <person name="Phillips-Salemka S."/>
            <person name="Niraula T.A."/>
            <person name="Short K.A."/>
            <person name="Niraula N.P."/>
        </authorList>
    </citation>
    <scope>NUCLEOTIDE SEQUENCE [LARGE SCALE GENOMIC DNA]</scope>
    <source>
        <strain evidence="6 7">NRRL 2792</strain>
    </source>
</reference>
<dbReference type="EC" id="2.3.1.39" evidence="1"/>